<dbReference type="AlphaFoldDB" id="A0AAV0CYF1"/>
<protein>
    <submittedName>
        <fullName evidence="2">Uncharacterized protein</fullName>
    </submittedName>
</protein>
<organism evidence="2 3">
    <name type="scientific">Cuscuta epithymum</name>
    <dbReference type="NCBI Taxonomy" id="186058"/>
    <lineage>
        <taxon>Eukaryota</taxon>
        <taxon>Viridiplantae</taxon>
        <taxon>Streptophyta</taxon>
        <taxon>Embryophyta</taxon>
        <taxon>Tracheophyta</taxon>
        <taxon>Spermatophyta</taxon>
        <taxon>Magnoliopsida</taxon>
        <taxon>eudicotyledons</taxon>
        <taxon>Gunneridae</taxon>
        <taxon>Pentapetalae</taxon>
        <taxon>asterids</taxon>
        <taxon>lamiids</taxon>
        <taxon>Solanales</taxon>
        <taxon>Convolvulaceae</taxon>
        <taxon>Cuscuteae</taxon>
        <taxon>Cuscuta</taxon>
        <taxon>Cuscuta subgen. Cuscuta</taxon>
    </lineage>
</organism>
<proteinExistence type="predicted"/>
<evidence type="ECO:0000313" key="2">
    <source>
        <dbReference type="EMBL" id="CAH9086446.1"/>
    </source>
</evidence>
<name>A0AAV0CYF1_9ASTE</name>
<feature type="compositionally biased region" description="Basic and acidic residues" evidence="1">
    <location>
        <begin position="37"/>
        <end position="47"/>
    </location>
</feature>
<feature type="compositionally biased region" description="Low complexity" evidence="1">
    <location>
        <begin position="20"/>
        <end position="32"/>
    </location>
</feature>
<dbReference type="Proteomes" id="UP001152523">
    <property type="component" value="Unassembled WGS sequence"/>
</dbReference>
<feature type="region of interest" description="Disordered" evidence="1">
    <location>
        <begin position="16"/>
        <end position="47"/>
    </location>
</feature>
<evidence type="ECO:0000256" key="1">
    <source>
        <dbReference type="SAM" id="MobiDB-lite"/>
    </source>
</evidence>
<dbReference type="EMBL" id="CAMAPF010000056">
    <property type="protein sequence ID" value="CAH9086446.1"/>
    <property type="molecule type" value="Genomic_DNA"/>
</dbReference>
<gene>
    <name evidence="2" type="ORF">CEPIT_LOCUS9798</name>
</gene>
<evidence type="ECO:0000313" key="3">
    <source>
        <dbReference type="Proteomes" id="UP001152523"/>
    </source>
</evidence>
<sequence length="107" mass="12313">MPLLAISLRLSNRTLVSGNSSSALPTTTSSSLHQRRKRDDMSARKDTDPVRISLKSFKEEIIAKKLGVHVHPGVPYKLRTLGWIQRMFSNNNKRTYWSIKIIYLIIY</sequence>
<comment type="caution">
    <text evidence="2">The sequence shown here is derived from an EMBL/GenBank/DDBJ whole genome shotgun (WGS) entry which is preliminary data.</text>
</comment>
<keyword evidence="3" id="KW-1185">Reference proteome</keyword>
<reference evidence="2" key="1">
    <citation type="submission" date="2022-07" db="EMBL/GenBank/DDBJ databases">
        <authorList>
            <person name="Macas J."/>
            <person name="Novak P."/>
            <person name="Neumann P."/>
        </authorList>
    </citation>
    <scope>NUCLEOTIDE SEQUENCE</scope>
</reference>
<accession>A0AAV0CYF1</accession>